<dbReference type="OrthoDB" id="9785347at2"/>
<keyword evidence="5 7" id="KW-1133">Transmembrane helix</keyword>
<feature type="transmembrane region" description="Helical" evidence="7">
    <location>
        <begin position="77"/>
        <end position="102"/>
    </location>
</feature>
<feature type="transmembrane region" description="Helical" evidence="7">
    <location>
        <begin position="16"/>
        <end position="35"/>
    </location>
</feature>
<protein>
    <submittedName>
        <fullName evidence="9">Sugar ABC transporter permease</fullName>
    </submittedName>
</protein>
<comment type="subcellular location">
    <subcellularLocation>
        <location evidence="1 7">Cell membrane</location>
        <topology evidence="1 7">Multi-pass membrane protein</topology>
    </subcellularLocation>
</comment>
<evidence type="ECO:0000256" key="6">
    <source>
        <dbReference type="ARBA" id="ARBA00023136"/>
    </source>
</evidence>
<dbReference type="EMBL" id="PGGN01000003">
    <property type="protein sequence ID" value="PSH56654.1"/>
    <property type="molecule type" value="Genomic_DNA"/>
</dbReference>
<dbReference type="PANTHER" id="PTHR30193:SF37">
    <property type="entry name" value="INNER MEMBRANE ABC TRANSPORTER PERMEASE PROTEIN YCJO"/>
    <property type="match status" value="1"/>
</dbReference>
<dbReference type="AlphaFoldDB" id="A0A2P7AQZ9"/>
<gene>
    <name evidence="9" type="ORF">CU100_14920</name>
</gene>
<dbReference type="Pfam" id="PF00528">
    <property type="entry name" value="BPD_transp_1"/>
    <property type="match status" value="1"/>
</dbReference>
<feature type="transmembrane region" description="Helical" evidence="7">
    <location>
        <begin position="271"/>
        <end position="293"/>
    </location>
</feature>
<keyword evidence="6 7" id="KW-0472">Membrane</keyword>
<proteinExistence type="inferred from homology"/>
<evidence type="ECO:0000313" key="9">
    <source>
        <dbReference type="EMBL" id="PSH56654.1"/>
    </source>
</evidence>
<dbReference type="SUPFAM" id="SSF161098">
    <property type="entry name" value="MetI-like"/>
    <property type="match status" value="1"/>
</dbReference>
<feature type="transmembrane region" description="Helical" evidence="7">
    <location>
        <begin position="165"/>
        <end position="190"/>
    </location>
</feature>
<dbReference type="CDD" id="cd06261">
    <property type="entry name" value="TM_PBP2"/>
    <property type="match status" value="1"/>
</dbReference>
<evidence type="ECO:0000256" key="1">
    <source>
        <dbReference type="ARBA" id="ARBA00004651"/>
    </source>
</evidence>
<keyword evidence="4 7" id="KW-0812">Transmembrane</keyword>
<dbReference type="Proteomes" id="UP000241158">
    <property type="component" value="Unassembled WGS sequence"/>
</dbReference>
<comment type="similarity">
    <text evidence="7">Belongs to the binding-protein-dependent transport system permease family.</text>
</comment>
<dbReference type="InterPro" id="IPR051393">
    <property type="entry name" value="ABC_transporter_permease"/>
</dbReference>
<dbReference type="Gene3D" id="1.10.3720.10">
    <property type="entry name" value="MetI-like"/>
    <property type="match status" value="1"/>
</dbReference>
<feature type="domain" description="ABC transmembrane type-1" evidence="8">
    <location>
        <begin position="77"/>
        <end position="292"/>
    </location>
</feature>
<feature type="transmembrane region" description="Helical" evidence="7">
    <location>
        <begin position="114"/>
        <end position="135"/>
    </location>
</feature>
<evidence type="ECO:0000256" key="5">
    <source>
        <dbReference type="ARBA" id="ARBA00022989"/>
    </source>
</evidence>
<comment type="caution">
    <text evidence="9">The sequence shown here is derived from an EMBL/GenBank/DDBJ whole genome shotgun (WGS) entry which is preliminary data.</text>
</comment>
<evidence type="ECO:0000256" key="2">
    <source>
        <dbReference type="ARBA" id="ARBA00022448"/>
    </source>
</evidence>
<dbReference type="PROSITE" id="PS50928">
    <property type="entry name" value="ABC_TM1"/>
    <property type="match status" value="1"/>
</dbReference>
<dbReference type="SUPFAM" id="SSF160964">
    <property type="entry name" value="MalF N-terminal region-like"/>
    <property type="match status" value="1"/>
</dbReference>
<dbReference type="GO" id="GO:0005886">
    <property type="term" value="C:plasma membrane"/>
    <property type="evidence" value="ECO:0007669"/>
    <property type="project" value="UniProtKB-SubCell"/>
</dbReference>
<organism evidence="9 10">
    <name type="scientific">Phyllobacterium endophyticum</name>
    <dbReference type="NCBI Taxonomy" id="1149773"/>
    <lineage>
        <taxon>Bacteria</taxon>
        <taxon>Pseudomonadati</taxon>
        <taxon>Pseudomonadota</taxon>
        <taxon>Alphaproteobacteria</taxon>
        <taxon>Hyphomicrobiales</taxon>
        <taxon>Phyllobacteriaceae</taxon>
        <taxon>Phyllobacterium</taxon>
    </lineage>
</organism>
<evidence type="ECO:0000256" key="7">
    <source>
        <dbReference type="RuleBase" id="RU363032"/>
    </source>
</evidence>
<dbReference type="PANTHER" id="PTHR30193">
    <property type="entry name" value="ABC TRANSPORTER PERMEASE PROTEIN"/>
    <property type="match status" value="1"/>
</dbReference>
<evidence type="ECO:0000256" key="3">
    <source>
        <dbReference type="ARBA" id="ARBA00022475"/>
    </source>
</evidence>
<accession>A0A2P7AQZ9</accession>
<reference evidence="10" key="1">
    <citation type="submission" date="2017-11" db="EMBL/GenBank/DDBJ databases">
        <authorList>
            <person name="Kuznetsova I."/>
            <person name="Sazanova A."/>
            <person name="Chirak E."/>
            <person name="Safronova V."/>
            <person name="Willems A."/>
        </authorList>
    </citation>
    <scope>NUCLEOTIDE SEQUENCE [LARGE SCALE GENOMIC DNA]</scope>
    <source>
        <strain evidence="10">PEPV15</strain>
    </source>
</reference>
<evidence type="ECO:0000313" key="10">
    <source>
        <dbReference type="Proteomes" id="UP000241158"/>
    </source>
</evidence>
<keyword evidence="10" id="KW-1185">Reference proteome</keyword>
<name>A0A2P7AQZ9_9HYPH</name>
<dbReference type="GO" id="GO:0055085">
    <property type="term" value="P:transmembrane transport"/>
    <property type="evidence" value="ECO:0007669"/>
    <property type="project" value="InterPro"/>
</dbReference>
<evidence type="ECO:0000259" key="8">
    <source>
        <dbReference type="PROSITE" id="PS50928"/>
    </source>
</evidence>
<keyword evidence="3" id="KW-1003">Cell membrane</keyword>
<dbReference type="InterPro" id="IPR035906">
    <property type="entry name" value="MetI-like_sf"/>
</dbReference>
<feature type="transmembrane region" description="Helical" evidence="7">
    <location>
        <begin position="211"/>
        <end position="236"/>
    </location>
</feature>
<keyword evidence="2 7" id="KW-0813">Transport</keyword>
<dbReference type="RefSeq" id="WP_106717403.1">
    <property type="nucleotide sequence ID" value="NZ_JACHXT010000003.1"/>
</dbReference>
<sequence length="304" mass="33923">MAQQLLERNARTGGRWTPYFFVAPAVVYMLLFQGYPLLQEFRLSFTETSLLSPNQSRFVGFGNYLQLFSTGDFRRTLMITALYTLASVVFSIGLGLATALLLNQQMRGRGIARALVTIPWAAPPVAVALIFSWMYNAQYGIFGHALRHLGFGRLGSENWLDSPSLALPAVLLTTVWQIFPFSSVVFLAALQGVSPELREAAIIDKADRLNAYKAVVWPTIRPTVMLIALFTTIWSLRRFDLIWVLTQGGPVGATNTLVTELYRQGFVYRELGSAAAIGMVGIAISFIVTFAYFKVMQRAERTRE</sequence>
<dbReference type="InterPro" id="IPR000515">
    <property type="entry name" value="MetI-like"/>
</dbReference>
<evidence type="ECO:0000256" key="4">
    <source>
        <dbReference type="ARBA" id="ARBA00022692"/>
    </source>
</evidence>